<dbReference type="InterPro" id="IPR046342">
    <property type="entry name" value="CBS_dom_sf"/>
</dbReference>
<keyword evidence="7 9" id="KW-0472">Membrane</keyword>
<evidence type="ECO:0000256" key="8">
    <source>
        <dbReference type="PROSITE-ProRule" id="PRU00703"/>
    </source>
</evidence>
<keyword evidence="2" id="KW-1003">Cell membrane</keyword>
<evidence type="ECO:0000256" key="1">
    <source>
        <dbReference type="ARBA" id="ARBA00004651"/>
    </source>
</evidence>
<sequence>MSAPLNFFVPVVIVLVLTALNALYVAAEFSTVGARKSRVQEQADGGNASAAALSEVLRDSRRLDDYVAVSQVGITLTSLILGAYGQAQIAPLLTPALGRFGGLATATLIVLLIITVLQVVLGELLPKTVALRYPERLALSLLHFMQLSLLLFKPLIALLNGTAYAVLRRFGLISGESHLHVHSPDELQDLFSASARGGLIDAAERQMLAGVLNIEERVVREIMTPRTRLITVGHAEHLADALGRLSSSAYTRFPVIGEGGTDDVLGVVNLRTLYLRSRLRPEARVADIMYKPLLVADVTAVPLLWRKLREAGRHSAIVVDEYGGVAGMVTLEDAIEEIFGDLQDEFDQEDEAFSRIGNRLSVRGDLLIEDVNDEFELDLPTEEADTISGLIWAEMGRLPMVGDEVRVGEVVLKVDSMDRRAVRRISLDAPGTAETNPRGAQA</sequence>
<evidence type="ECO:0000256" key="7">
    <source>
        <dbReference type="ARBA" id="ARBA00023136"/>
    </source>
</evidence>
<evidence type="ECO:0000256" key="4">
    <source>
        <dbReference type="ARBA" id="ARBA00022737"/>
    </source>
</evidence>
<evidence type="ECO:0000256" key="9">
    <source>
        <dbReference type="PROSITE-ProRule" id="PRU01193"/>
    </source>
</evidence>
<proteinExistence type="predicted"/>
<dbReference type="InterPro" id="IPR036318">
    <property type="entry name" value="FAD-bd_PCMH-like_sf"/>
</dbReference>
<dbReference type="InterPro" id="IPR005170">
    <property type="entry name" value="Transptr-assoc_dom"/>
</dbReference>
<accession>A0ABY5YHN5</accession>
<dbReference type="Pfam" id="PF01595">
    <property type="entry name" value="CNNM"/>
    <property type="match status" value="1"/>
</dbReference>
<keyword evidence="6 8" id="KW-0129">CBS domain</keyword>
<dbReference type="SUPFAM" id="SSF56176">
    <property type="entry name" value="FAD-binding/transporter-associated domain-like"/>
    <property type="match status" value="1"/>
</dbReference>
<dbReference type="PROSITE" id="PS51846">
    <property type="entry name" value="CNNM"/>
    <property type="match status" value="1"/>
</dbReference>
<dbReference type="Gene3D" id="3.10.580.10">
    <property type="entry name" value="CBS-domain"/>
    <property type="match status" value="1"/>
</dbReference>
<evidence type="ECO:0000256" key="2">
    <source>
        <dbReference type="ARBA" id="ARBA00022475"/>
    </source>
</evidence>
<keyword evidence="14" id="KW-1185">Reference proteome</keyword>
<comment type="subcellular location">
    <subcellularLocation>
        <location evidence="1">Cell membrane</location>
        <topology evidence="1">Multi-pass membrane protein</topology>
    </subcellularLocation>
</comment>
<dbReference type="Proteomes" id="UP001060261">
    <property type="component" value="Chromosome"/>
</dbReference>
<name>A0ABY5YHN5_9DEIO</name>
<gene>
    <name evidence="13" type="ORF">N0D28_02880</name>
</gene>
<dbReference type="Gene3D" id="3.30.465.10">
    <property type="match status" value="1"/>
</dbReference>
<feature type="transmembrane region" description="Helical" evidence="10">
    <location>
        <begin position="66"/>
        <end position="84"/>
    </location>
</feature>
<feature type="domain" description="CBS" evidence="11">
    <location>
        <begin position="288"/>
        <end position="345"/>
    </location>
</feature>
<keyword evidence="5 9" id="KW-1133">Transmembrane helix</keyword>
<keyword evidence="3 9" id="KW-0812">Transmembrane</keyword>
<dbReference type="RefSeq" id="WP_260560894.1">
    <property type="nucleotide sequence ID" value="NZ_BAABEC010000182.1"/>
</dbReference>
<evidence type="ECO:0000256" key="5">
    <source>
        <dbReference type="ARBA" id="ARBA00022989"/>
    </source>
</evidence>
<feature type="transmembrane region" description="Helical" evidence="10">
    <location>
        <begin position="96"/>
        <end position="121"/>
    </location>
</feature>
<dbReference type="PANTHER" id="PTHR43099:SF4">
    <property type="entry name" value="INTEGRAL MEMBRANE PROTEIN"/>
    <property type="match status" value="1"/>
</dbReference>
<dbReference type="Pfam" id="PF00571">
    <property type="entry name" value="CBS"/>
    <property type="match status" value="2"/>
</dbReference>
<dbReference type="PANTHER" id="PTHR43099">
    <property type="entry name" value="UPF0053 PROTEIN YRKA"/>
    <property type="match status" value="1"/>
</dbReference>
<feature type="transmembrane region" description="Helical" evidence="10">
    <location>
        <begin position="141"/>
        <end position="167"/>
    </location>
</feature>
<evidence type="ECO:0000259" key="12">
    <source>
        <dbReference type="PROSITE" id="PS51846"/>
    </source>
</evidence>
<evidence type="ECO:0000313" key="13">
    <source>
        <dbReference type="EMBL" id="UWX64625.1"/>
    </source>
</evidence>
<feature type="domain" description="CNNM transmembrane" evidence="12">
    <location>
        <begin position="3"/>
        <end position="204"/>
    </location>
</feature>
<protein>
    <submittedName>
        <fullName evidence="13">Hemolysin family protein</fullName>
    </submittedName>
</protein>
<dbReference type="PROSITE" id="PS51371">
    <property type="entry name" value="CBS"/>
    <property type="match status" value="1"/>
</dbReference>
<evidence type="ECO:0000256" key="10">
    <source>
        <dbReference type="SAM" id="Phobius"/>
    </source>
</evidence>
<dbReference type="Pfam" id="PF03471">
    <property type="entry name" value="CorC_HlyC"/>
    <property type="match status" value="1"/>
</dbReference>
<dbReference type="InterPro" id="IPR051676">
    <property type="entry name" value="UPF0053_domain"/>
</dbReference>
<dbReference type="InterPro" id="IPR002550">
    <property type="entry name" value="CNNM"/>
</dbReference>
<dbReference type="SMART" id="SM01091">
    <property type="entry name" value="CorC_HlyC"/>
    <property type="match status" value="1"/>
</dbReference>
<keyword evidence="4" id="KW-0677">Repeat</keyword>
<dbReference type="SUPFAM" id="SSF54631">
    <property type="entry name" value="CBS-domain pair"/>
    <property type="match status" value="1"/>
</dbReference>
<evidence type="ECO:0000259" key="11">
    <source>
        <dbReference type="PROSITE" id="PS51371"/>
    </source>
</evidence>
<dbReference type="InterPro" id="IPR000644">
    <property type="entry name" value="CBS_dom"/>
</dbReference>
<evidence type="ECO:0000256" key="3">
    <source>
        <dbReference type="ARBA" id="ARBA00022692"/>
    </source>
</evidence>
<organism evidence="13 14">
    <name type="scientific">Deinococcus rubellus</name>
    <dbReference type="NCBI Taxonomy" id="1889240"/>
    <lineage>
        <taxon>Bacteria</taxon>
        <taxon>Thermotogati</taxon>
        <taxon>Deinococcota</taxon>
        <taxon>Deinococci</taxon>
        <taxon>Deinococcales</taxon>
        <taxon>Deinococcaceae</taxon>
        <taxon>Deinococcus</taxon>
    </lineage>
</organism>
<dbReference type="InterPro" id="IPR016169">
    <property type="entry name" value="FAD-bd_PCMH_sub2"/>
</dbReference>
<dbReference type="InterPro" id="IPR044751">
    <property type="entry name" value="Ion_transp-like_CBS"/>
</dbReference>
<evidence type="ECO:0000256" key="6">
    <source>
        <dbReference type="ARBA" id="ARBA00023122"/>
    </source>
</evidence>
<feature type="transmembrane region" description="Helical" evidence="10">
    <location>
        <begin position="7"/>
        <end position="27"/>
    </location>
</feature>
<dbReference type="CDD" id="cd04590">
    <property type="entry name" value="CBS_pair_CorC_HlyC_assoc"/>
    <property type="match status" value="1"/>
</dbReference>
<reference evidence="13" key="1">
    <citation type="submission" date="2022-09" db="EMBL/GenBank/DDBJ databases">
        <title>genome sequence of Deinococcus rubellus.</title>
        <authorList>
            <person name="Srinivasan S."/>
        </authorList>
    </citation>
    <scope>NUCLEOTIDE SEQUENCE</scope>
    <source>
        <strain evidence="13">Ant6</strain>
    </source>
</reference>
<dbReference type="EMBL" id="CP104213">
    <property type="protein sequence ID" value="UWX64625.1"/>
    <property type="molecule type" value="Genomic_DNA"/>
</dbReference>
<evidence type="ECO:0000313" key="14">
    <source>
        <dbReference type="Proteomes" id="UP001060261"/>
    </source>
</evidence>